<feature type="region of interest" description="Disordered" evidence="1">
    <location>
        <begin position="1"/>
        <end position="27"/>
    </location>
</feature>
<accession>A0A6B0GNZ2</accession>
<proteinExistence type="predicted"/>
<reference evidence="2 3" key="1">
    <citation type="submission" date="2019-12" db="EMBL/GenBank/DDBJ databases">
        <title>Halocatena pleomorpha gen. nov. sp. nov., an extremely halophilic archaeon of family Halobacteriaceae isolated from saltpan soil.</title>
        <authorList>
            <person name="Pal Y."/>
            <person name="Verma A."/>
            <person name="Krishnamurthi S."/>
            <person name="Kumar P."/>
        </authorList>
    </citation>
    <scope>NUCLEOTIDE SEQUENCE [LARGE SCALE GENOMIC DNA]</scope>
    <source>
        <strain evidence="2 3">JCM 16495</strain>
    </source>
</reference>
<evidence type="ECO:0000313" key="3">
    <source>
        <dbReference type="Proteomes" id="UP000451471"/>
    </source>
</evidence>
<evidence type="ECO:0000256" key="1">
    <source>
        <dbReference type="SAM" id="MobiDB-lite"/>
    </source>
</evidence>
<dbReference type="AlphaFoldDB" id="A0A6B0GNZ2"/>
<gene>
    <name evidence="2" type="ORF">GQS65_18825</name>
</gene>
<evidence type="ECO:0000313" key="2">
    <source>
        <dbReference type="EMBL" id="MWG36514.1"/>
    </source>
</evidence>
<dbReference type="EMBL" id="WSZK01000036">
    <property type="protein sequence ID" value="MWG36514.1"/>
    <property type="molecule type" value="Genomic_DNA"/>
</dbReference>
<dbReference type="Proteomes" id="UP000451471">
    <property type="component" value="Unassembled WGS sequence"/>
</dbReference>
<keyword evidence="3" id="KW-1185">Reference proteome</keyword>
<name>A0A6B0GNZ2_9EURY</name>
<organism evidence="2 3">
    <name type="scientific">Halomarina oriensis</name>
    <dbReference type="NCBI Taxonomy" id="671145"/>
    <lineage>
        <taxon>Archaea</taxon>
        <taxon>Methanobacteriati</taxon>
        <taxon>Methanobacteriota</taxon>
        <taxon>Stenosarchaea group</taxon>
        <taxon>Halobacteria</taxon>
        <taxon>Halobacteriales</taxon>
        <taxon>Natronomonadaceae</taxon>
        <taxon>Halomarina</taxon>
    </lineage>
</organism>
<comment type="caution">
    <text evidence="2">The sequence shown here is derived from an EMBL/GenBank/DDBJ whole genome shotgun (WGS) entry which is preliminary data.</text>
</comment>
<sequence>MARHHATAGAVEAGELGLFDEPAPERGDNWERHVSAPEGMDEVAVSVEVSPLMVYTAVRLCGALAADQVLDRILTDERLRENDDSLGALLDGNRWVLQHGPQVGWLPTDCEASEFRRRIRQARDGLLVRSGDINDGEIDWEVASEVLREAHGLLGTLTHVFDLLDVSVTRELTCSALANNGQRETDIVARHLAEFIATQTAISSRIGCQSAFRCLYEPRSAKQARSLGAPTVDPVDPSGTVIGSWIVRGQGVKAFRPALTRLHTHLDDRLQEDAESFEPFLCRQRIVTDATPALRRTAERVLSAKRMASTRQTVALARLFAPSPWALAEGLWRLQGQDAGEERAPYLDELRWAFGQADERVFLAGLPFDVTPTVRAIVAALLRGGPASTQRELAERAGVTTQSVRNNRETLVALQRLGLLTTDDGWRVRLPTREERHEYAVGCRPQYLVGDWTAHDHVPSLAACLHDVLGDCGVDRRPLEDCWAALSVGSPPPERLLDHWPWLGPYLRVLGVLLDETASWVPEPRWETTVTYGVAPDAQQATLAMAAAD</sequence>
<protein>
    <submittedName>
        <fullName evidence="2">Uncharacterized protein</fullName>
    </submittedName>
</protein>